<comment type="subcellular location">
    <subcellularLocation>
        <location evidence="1">Mitochondrion membrane</location>
        <topology evidence="1">Multi-pass membrane protein</topology>
    </subcellularLocation>
</comment>
<keyword evidence="4 9" id="KW-0812">Transmembrane</keyword>
<dbReference type="EMBL" id="KV453842">
    <property type="protein sequence ID" value="ODV91021.1"/>
    <property type="molecule type" value="Genomic_DNA"/>
</dbReference>
<gene>
    <name evidence="11" type="ORF">CANCADRAFT_25602</name>
</gene>
<dbReference type="SUPFAM" id="SSF103506">
    <property type="entry name" value="Mitochondrial carrier"/>
    <property type="match status" value="1"/>
</dbReference>
<dbReference type="PROSITE" id="PS50920">
    <property type="entry name" value="SOLCAR"/>
    <property type="match status" value="1"/>
</dbReference>
<dbReference type="GO" id="GO:0022857">
    <property type="term" value="F:transmembrane transporter activity"/>
    <property type="evidence" value="ECO:0007669"/>
    <property type="project" value="TreeGrafter"/>
</dbReference>
<dbReference type="PANTHER" id="PTHR45624:SF26">
    <property type="entry name" value="CARRIER PROTEIN, PUTATIVE (AFU_ORTHOLOGUE AFUA_1G07710)-RELATED"/>
    <property type="match status" value="1"/>
</dbReference>
<evidence type="ECO:0000256" key="9">
    <source>
        <dbReference type="PROSITE-ProRule" id="PRU00282"/>
    </source>
</evidence>
<keyword evidence="12" id="KW-1185">Reference proteome</keyword>
<dbReference type="Gene3D" id="1.50.40.10">
    <property type="entry name" value="Mitochondrial carrier domain"/>
    <property type="match status" value="1"/>
</dbReference>
<keyword evidence="3 10" id="KW-0813">Transport</keyword>
<dbReference type="Pfam" id="PF00153">
    <property type="entry name" value="Mito_carr"/>
    <property type="match status" value="1"/>
</dbReference>
<dbReference type="InterPro" id="IPR050567">
    <property type="entry name" value="Mitochondrial_Carrier"/>
</dbReference>
<evidence type="ECO:0000256" key="3">
    <source>
        <dbReference type="ARBA" id="ARBA00022448"/>
    </source>
</evidence>
<keyword evidence="6" id="KW-1133">Transmembrane helix</keyword>
<keyword evidence="5" id="KW-0677">Repeat</keyword>
<evidence type="ECO:0000256" key="2">
    <source>
        <dbReference type="ARBA" id="ARBA00006375"/>
    </source>
</evidence>
<dbReference type="InterPro" id="IPR023395">
    <property type="entry name" value="MCP_dom_sf"/>
</dbReference>
<dbReference type="AlphaFoldDB" id="A0A1E4TGY2"/>
<comment type="similarity">
    <text evidence="2 10">Belongs to the mitochondrial carrier (TC 2.A.29) family.</text>
</comment>
<keyword evidence="7" id="KW-0496">Mitochondrion</keyword>
<organism evidence="11 12">
    <name type="scientific">Tortispora caseinolytica NRRL Y-17796</name>
    <dbReference type="NCBI Taxonomy" id="767744"/>
    <lineage>
        <taxon>Eukaryota</taxon>
        <taxon>Fungi</taxon>
        <taxon>Dikarya</taxon>
        <taxon>Ascomycota</taxon>
        <taxon>Saccharomycotina</taxon>
        <taxon>Trigonopsidomycetes</taxon>
        <taxon>Trigonopsidales</taxon>
        <taxon>Trigonopsidaceae</taxon>
        <taxon>Tortispora</taxon>
    </lineage>
</organism>
<evidence type="ECO:0000256" key="6">
    <source>
        <dbReference type="ARBA" id="ARBA00022989"/>
    </source>
</evidence>
<sequence>MSSDERSTQVSAASASARAFSNILALYLRVPAKLFRPTRLDYLAVPRLLSPAISRPWSFTTHSGFGLISNAVRLHGWQFLIQQVLPPFIANSAIGLVLYTSYLIALPSSQDNTFSTYFKAGAFAGFAQALAASPFDAVASRYSVAEALHGKMPLWTYARMKLKEIGLSGVFAGFTLSAAKESLAFGAYFSVFESLKSAPLFPYKDSSHTSQAFHKNLTILIAGVCAAVSLQTIHYPFSRIQDIHTKSLELIDFDAASATAKTRPLSTIHLYRHAYSHTLKSIWKLGHNSIRGTSKWLYKGFARSIFTSIPGSSIGIIVFEIFREAADVDSAKANTNLAPF</sequence>
<evidence type="ECO:0000313" key="12">
    <source>
        <dbReference type="Proteomes" id="UP000095023"/>
    </source>
</evidence>
<evidence type="ECO:0000256" key="4">
    <source>
        <dbReference type="ARBA" id="ARBA00022692"/>
    </source>
</evidence>
<dbReference type="InterPro" id="IPR018108">
    <property type="entry name" value="MCP_transmembrane"/>
</dbReference>
<evidence type="ECO:0000256" key="7">
    <source>
        <dbReference type="ARBA" id="ARBA00023128"/>
    </source>
</evidence>
<name>A0A1E4TGY2_9ASCO</name>
<feature type="repeat" description="Solcar" evidence="9">
    <location>
        <begin position="112"/>
        <end position="198"/>
    </location>
</feature>
<protein>
    <recommendedName>
        <fullName evidence="13">Mitochondrial carrier protein</fullName>
    </recommendedName>
</protein>
<accession>A0A1E4TGY2</accession>
<proteinExistence type="inferred from homology"/>
<dbReference type="PANTHER" id="PTHR45624">
    <property type="entry name" value="MITOCHONDRIAL BASIC AMINO ACIDS TRANSPORTER-RELATED"/>
    <property type="match status" value="1"/>
</dbReference>
<keyword evidence="8 9" id="KW-0472">Membrane</keyword>
<evidence type="ECO:0000256" key="8">
    <source>
        <dbReference type="ARBA" id="ARBA00023136"/>
    </source>
</evidence>
<dbReference type="OrthoDB" id="3364892at2759"/>
<dbReference type="Proteomes" id="UP000095023">
    <property type="component" value="Unassembled WGS sequence"/>
</dbReference>
<evidence type="ECO:0000256" key="1">
    <source>
        <dbReference type="ARBA" id="ARBA00004225"/>
    </source>
</evidence>
<evidence type="ECO:0008006" key="13">
    <source>
        <dbReference type="Google" id="ProtNLM"/>
    </source>
</evidence>
<evidence type="ECO:0000256" key="5">
    <source>
        <dbReference type="ARBA" id="ARBA00022737"/>
    </source>
</evidence>
<dbReference type="GO" id="GO:0031966">
    <property type="term" value="C:mitochondrial membrane"/>
    <property type="evidence" value="ECO:0007669"/>
    <property type="project" value="UniProtKB-SubCell"/>
</dbReference>
<reference evidence="12" key="1">
    <citation type="submission" date="2016-02" db="EMBL/GenBank/DDBJ databases">
        <title>Comparative genomics of biotechnologically important yeasts.</title>
        <authorList>
            <consortium name="DOE Joint Genome Institute"/>
            <person name="Riley R."/>
            <person name="Haridas S."/>
            <person name="Wolfe K.H."/>
            <person name="Lopes M.R."/>
            <person name="Hittinger C.T."/>
            <person name="Goker M."/>
            <person name="Salamov A."/>
            <person name="Wisecaver J."/>
            <person name="Long T.M."/>
            <person name="Aerts A.L."/>
            <person name="Barry K."/>
            <person name="Choi C."/>
            <person name="Clum A."/>
            <person name="Coughlan A.Y."/>
            <person name="Deshpande S."/>
            <person name="Douglass A.P."/>
            <person name="Hanson S.J."/>
            <person name="Klenk H.-P."/>
            <person name="Labutti K."/>
            <person name="Lapidus A."/>
            <person name="Lindquist E."/>
            <person name="Lipzen A."/>
            <person name="Meier-Kolthoff J.P."/>
            <person name="Ohm R.A."/>
            <person name="Otillar R.P."/>
            <person name="Pangilinan J."/>
            <person name="Peng Y."/>
            <person name="Rokas A."/>
            <person name="Rosa C.A."/>
            <person name="Scheuner C."/>
            <person name="Sibirny A.A."/>
            <person name="Slot J.C."/>
            <person name="Stielow J.B."/>
            <person name="Sun H."/>
            <person name="Kurtzman C.P."/>
            <person name="Blackwell M."/>
            <person name="Jeffries T.W."/>
            <person name="Grigoriev I.V."/>
        </authorList>
    </citation>
    <scope>NUCLEOTIDE SEQUENCE [LARGE SCALE GENOMIC DNA]</scope>
    <source>
        <strain evidence="12">NRRL Y-17796</strain>
    </source>
</reference>
<evidence type="ECO:0000313" key="11">
    <source>
        <dbReference type="EMBL" id="ODV91021.1"/>
    </source>
</evidence>
<evidence type="ECO:0000256" key="10">
    <source>
        <dbReference type="RuleBase" id="RU000488"/>
    </source>
</evidence>